<gene>
    <name evidence="2" type="ORF">SAMN05660461_4166</name>
</gene>
<evidence type="ECO:0000313" key="2">
    <source>
        <dbReference type="EMBL" id="SKD08214.1"/>
    </source>
</evidence>
<proteinExistence type="predicted"/>
<accession>A0A1T5P612</accession>
<evidence type="ECO:0000313" key="3">
    <source>
        <dbReference type="Proteomes" id="UP000190166"/>
    </source>
</evidence>
<feature type="compositionally biased region" description="Basic and acidic residues" evidence="1">
    <location>
        <begin position="38"/>
        <end position="61"/>
    </location>
</feature>
<evidence type="ECO:0000256" key="1">
    <source>
        <dbReference type="SAM" id="MobiDB-lite"/>
    </source>
</evidence>
<organism evidence="2 3">
    <name type="scientific">Chitinophaga ginsengisegetis</name>
    <dbReference type="NCBI Taxonomy" id="393003"/>
    <lineage>
        <taxon>Bacteria</taxon>
        <taxon>Pseudomonadati</taxon>
        <taxon>Bacteroidota</taxon>
        <taxon>Chitinophagia</taxon>
        <taxon>Chitinophagales</taxon>
        <taxon>Chitinophagaceae</taxon>
        <taxon>Chitinophaga</taxon>
    </lineage>
</organism>
<dbReference type="AlphaFoldDB" id="A0A1T5P612"/>
<dbReference type="EMBL" id="FUZZ01000003">
    <property type="protein sequence ID" value="SKD08214.1"/>
    <property type="molecule type" value="Genomic_DNA"/>
</dbReference>
<feature type="compositionally biased region" description="Basic and acidic residues" evidence="1">
    <location>
        <begin position="1"/>
        <end position="29"/>
    </location>
</feature>
<feature type="region of interest" description="Disordered" evidence="1">
    <location>
        <begin position="1"/>
        <end position="61"/>
    </location>
</feature>
<keyword evidence="3" id="KW-1185">Reference proteome</keyword>
<sequence>MKKKETDHTGEYHDRKKKPVDILDQDKGTTTRNPLHGDLSDKPEKENKAVRDSEAGKKSKH</sequence>
<reference evidence="2 3" key="1">
    <citation type="submission" date="2017-02" db="EMBL/GenBank/DDBJ databases">
        <authorList>
            <person name="Peterson S.W."/>
        </authorList>
    </citation>
    <scope>NUCLEOTIDE SEQUENCE [LARGE SCALE GENOMIC DNA]</scope>
    <source>
        <strain evidence="2 3">DSM 18108</strain>
    </source>
</reference>
<dbReference type="RefSeq" id="WP_079471443.1">
    <property type="nucleotide sequence ID" value="NZ_FUZZ01000003.1"/>
</dbReference>
<protein>
    <submittedName>
        <fullName evidence="2">Uncharacterized protein</fullName>
    </submittedName>
</protein>
<name>A0A1T5P612_9BACT</name>
<dbReference type="Proteomes" id="UP000190166">
    <property type="component" value="Unassembled WGS sequence"/>
</dbReference>